<reference evidence="1 2" key="1">
    <citation type="submission" date="2015-04" db="EMBL/GenBank/DDBJ databases">
        <title>Complete genome sequence of Schizopora paradoxa KUC8140, a cosmopolitan wood degrader in East Asia.</title>
        <authorList>
            <consortium name="DOE Joint Genome Institute"/>
            <person name="Min B."/>
            <person name="Park H."/>
            <person name="Jang Y."/>
            <person name="Kim J.-J."/>
            <person name="Kim K.H."/>
            <person name="Pangilinan J."/>
            <person name="Lipzen A."/>
            <person name="Riley R."/>
            <person name="Grigoriev I.V."/>
            <person name="Spatafora J.W."/>
            <person name="Choi I.-G."/>
        </authorList>
    </citation>
    <scope>NUCLEOTIDE SEQUENCE [LARGE SCALE GENOMIC DNA]</scope>
    <source>
        <strain evidence="1 2">KUC8140</strain>
    </source>
</reference>
<evidence type="ECO:0000313" key="2">
    <source>
        <dbReference type="Proteomes" id="UP000053477"/>
    </source>
</evidence>
<name>A0A0H2RAR5_9AGAM</name>
<dbReference type="Proteomes" id="UP000053477">
    <property type="component" value="Unassembled WGS sequence"/>
</dbReference>
<dbReference type="InParanoid" id="A0A0H2RAR5"/>
<dbReference type="SUPFAM" id="SSF52047">
    <property type="entry name" value="RNI-like"/>
    <property type="match status" value="1"/>
</dbReference>
<evidence type="ECO:0008006" key="3">
    <source>
        <dbReference type="Google" id="ProtNLM"/>
    </source>
</evidence>
<evidence type="ECO:0000313" key="1">
    <source>
        <dbReference type="EMBL" id="KLO08477.1"/>
    </source>
</evidence>
<gene>
    <name evidence="1" type="ORF">SCHPADRAFT_1000927</name>
</gene>
<dbReference type="EMBL" id="KQ086090">
    <property type="protein sequence ID" value="KLO08477.1"/>
    <property type="molecule type" value="Genomic_DNA"/>
</dbReference>
<proteinExistence type="predicted"/>
<keyword evidence="2" id="KW-1185">Reference proteome</keyword>
<sequence>MADRPQDSNNQATAPFEEKRVVDYGHPIKPGMDLLISELKSLERAISRIQDRKDGQTSPDFHNFRPEHYLSKAGLMQRDNCSFEQFSELMRANFEMNSLAFLLEVLRPATRAMQMQEVARAKLGQLLHGLPQELLSETLHYACSDVFDLIKFSHVNRRFRQAALGVTSLWSRVSSDMSTELVRLCIERSGNASLHVVFNEGAKKYSCFDLGNIQSDDPKSDKIEARLKVKDFTVEVAKSSTRWKSIEFHMPYSVERVLYYDGTSHSLYLWLTGELRNLDLSRLESLSIKHQGCLPDRSDGDFVSSKEGVFSLMHFYASWEAPKLRSLSFTALIPAPIQGASIEELTLDIRADPDEMDFSVALQDLLGFLAATPSLHTLVLRSYYRGYKDGDQPLLFSPVVLENLKSLTLTVDEEPEIPGGDFLFTSFVASLRIPNLISLAVRIIAEDISSEEQRDVTELVNSLIPDLGVNPRLENLSVFVYVYDDEDKPTMSIPLEKYPSLQSLEISLDGKLSVTPGSTLHPKMKKSRSLKQITLDDCAFGVEEWISWIVGELRRGGNLEQLKVVLKGCEFTSERSLMELISPGRLEIEQHAGDGRNIMSE</sequence>
<dbReference type="AlphaFoldDB" id="A0A0H2RAR5"/>
<protein>
    <recommendedName>
        <fullName evidence="3">F-box domain-containing protein</fullName>
    </recommendedName>
</protein>
<accession>A0A0H2RAR5</accession>
<organism evidence="1 2">
    <name type="scientific">Schizopora paradoxa</name>
    <dbReference type="NCBI Taxonomy" id="27342"/>
    <lineage>
        <taxon>Eukaryota</taxon>
        <taxon>Fungi</taxon>
        <taxon>Dikarya</taxon>
        <taxon>Basidiomycota</taxon>
        <taxon>Agaricomycotina</taxon>
        <taxon>Agaricomycetes</taxon>
        <taxon>Hymenochaetales</taxon>
        <taxon>Schizoporaceae</taxon>
        <taxon>Schizopora</taxon>
    </lineage>
</organism>